<dbReference type="Proteomes" id="UP001515943">
    <property type="component" value="Unassembled WGS sequence"/>
</dbReference>
<comment type="caution">
    <text evidence="2">The sequence shown here is derived from an EMBL/GenBank/DDBJ whole genome shotgun (WGS) entry which is preliminary data.</text>
</comment>
<sequence>MARERRLLPRTPPWRPLLLARRVGRRVPAPAVEDEPHMTEPIYELWRRMEKGWADGDGDAFAGVFAEDVDFVTVRGEELYGRRAVAAGHGQLFAGLYRDTVLTAEISLIRPLSDGISLVHVRSSISPPGITTHAQAVVVQRDGGWEIAAFHNMIPKGKS</sequence>
<dbReference type="Pfam" id="PF14534">
    <property type="entry name" value="DUF4440"/>
    <property type="match status" value="1"/>
</dbReference>
<protein>
    <submittedName>
        <fullName evidence="2">SgcJ/EcaC family oxidoreductase</fullName>
    </submittedName>
</protein>
<organism evidence="2 3">
    <name type="scientific">Lentzea indica</name>
    <dbReference type="NCBI Taxonomy" id="2604800"/>
    <lineage>
        <taxon>Bacteria</taxon>
        <taxon>Bacillati</taxon>
        <taxon>Actinomycetota</taxon>
        <taxon>Actinomycetes</taxon>
        <taxon>Pseudonocardiales</taxon>
        <taxon>Pseudonocardiaceae</taxon>
        <taxon>Lentzea</taxon>
    </lineage>
</organism>
<accession>A0ABX1FIY5</accession>
<dbReference type="SUPFAM" id="SSF54427">
    <property type="entry name" value="NTF2-like"/>
    <property type="match status" value="1"/>
</dbReference>
<name>A0ABX1FIY5_9PSEU</name>
<evidence type="ECO:0000313" key="3">
    <source>
        <dbReference type="Proteomes" id="UP001515943"/>
    </source>
</evidence>
<evidence type="ECO:0000259" key="1">
    <source>
        <dbReference type="Pfam" id="PF14534"/>
    </source>
</evidence>
<dbReference type="NCBIfam" id="TIGR02246">
    <property type="entry name" value="SgcJ/EcaC family oxidoreductase"/>
    <property type="match status" value="1"/>
</dbReference>
<dbReference type="EMBL" id="VSRL01000069">
    <property type="protein sequence ID" value="NKE58949.1"/>
    <property type="molecule type" value="Genomic_DNA"/>
</dbReference>
<gene>
    <name evidence="2" type="ORF">FXN61_19890</name>
</gene>
<feature type="domain" description="DUF4440" evidence="1">
    <location>
        <begin position="44"/>
        <end position="147"/>
    </location>
</feature>
<dbReference type="Gene3D" id="3.10.450.50">
    <property type="match status" value="1"/>
</dbReference>
<keyword evidence="3" id="KW-1185">Reference proteome</keyword>
<dbReference type="InterPro" id="IPR011944">
    <property type="entry name" value="Steroid_delta5-4_isomerase"/>
</dbReference>
<evidence type="ECO:0000313" key="2">
    <source>
        <dbReference type="EMBL" id="NKE58949.1"/>
    </source>
</evidence>
<proteinExistence type="predicted"/>
<dbReference type="InterPro" id="IPR032710">
    <property type="entry name" value="NTF2-like_dom_sf"/>
</dbReference>
<reference evidence="2 3" key="1">
    <citation type="submission" date="2019-08" db="EMBL/GenBank/DDBJ databases">
        <title>Lentzea from Indian Himalayas.</title>
        <authorList>
            <person name="Mandal S."/>
            <person name="Mallick Gupta A."/>
            <person name="Maiti P.K."/>
            <person name="Sarkar J."/>
            <person name="Mandal S."/>
        </authorList>
    </citation>
    <scope>NUCLEOTIDE SEQUENCE [LARGE SCALE GENOMIC DNA]</scope>
    <source>
        <strain evidence="2 3">PSKA42</strain>
    </source>
</reference>
<dbReference type="InterPro" id="IPR027843">
    <property type="entry name" value="DUF4440"/>
</dbReference>